<protein>
    <submittedName>
        <fullName evidence="1">Uncharacterized protein</fullName>
    </submittedName>
</protein>
<evidence type="ECO:0000313" key="2">
    <source>
        <dbReference type="Proteomes" id="UP001732700"/>
    </source>
</evidence>
<organism evidence="1 2">
    <name type="scientific">Avena sativa</name>
    <name type="common">Oat</name>
    <dbReference type="NCBI Taxonomy" id="4498"/>
    <lineage>
        <taxon>Eukaryota</taxon>
        <taxon>Viridiplantae</taxon>
        <taxon>Streptophyta</taxon>
        <taxon>Embryophyta</taxon>
        <taxon>Tracheophyta</taxon>
        <taxon>Spermatophyta</taxon>
        <taxon>Magnoliopsida</taxon>
        <taxon>Liliopsida</taxon>
        <taxon>Poales</taxon>
        <taxon>Poaceae</taxon>
        <taxon>BOP clade</taxon>
        <taxon>Pooideae</taxon>
        <taxon>Poodae</taxon>
        <taxon>Poeae</taxon>
        <taxon>Poeae Chloroplast Group 1 (Aveneae type)</taxon>
        <taxon>Aveninae</taxon>
        <taxon>Avena</taxon>
    </lineage>
</organism>
<keyword evidence="2" id="KW-1185">Reference proteome</keyword>
<reference evidence="1" key="2">
    <citation type="submission" date="2025-09" db="UniProtKB">
        <authorList>
            <consortium name="EnsemblPlants"/>
        </authorList>
    </citation>
    <scope>IDENTIFICATION</scope>
</reference>
<dbReference type="EnsemblPlants" id="AVESA.00010b.r2.7DG1350850.1">
    <property type="protein sequence ID" value="AVESA.00010b.r2.7DG1350850.1.CDS.1"/>
    <property type="gene ID" value="AVESA.00010b.r2.7DG1350850"/>
</dbReference>
<reference evidence="1" key="1">
    <citation type="submission" date="2021-05" db="EMBL/GenBank/DDBJ databases">
        <authorList>
            <person name="Scholz U."/>
            <person name="Mascher M."/>
            <person name="Fiebig A."/>
        </authorList>
    </citation>
    <scope>NUCLEOTIDE SEQUENCE [LARGE SCALE GENOMIC DNA]</scope>
</reference>
<proteinExistence type="predicted"/>
<sequence>MQCKMQLIITTGTNLYSSSFAVVLHSKLIYLQDPNLPFYIGRVSAHPHLQFTMPLLIVFTLLLFLRIPPASDATTDTIMAGQALAVNNKLVSKNGRYALGFFETRGTTNWYLGIWFNTVPKFTTAWVANRDKPIKTTTSLELIISHDGNLVIQNSSTKSIIWSTHAKITRNNTTATLLSSGNFILANSSNSIEVLWQSFDHPTDTFFLGQNLDWTRLPA</sequence>
<name>A0ACD6A7N5_AVESA</name>
<dbReference type="Proteomes" id="UP001732700">
    <property type="component" value="Chromosome 7D"/>
</dbReference>
<evidence type="ECO:0000313" key="1">
    <source>
        <dbReference type="EnsemblPlants" id="AVESA.00010b.r2.7DG1350850.1.CDS.1"/>
    </source>
</evidence>
<accession>A0ACD6A7N5</accession>